<feature type="region of interest" description="Disordered" evidence="1">
    <location>
        <begin position="200"/>
        <end position="219"/>
    </location>
</feature>
<comment type="caution">
    <text evidence="2">The sequence shown here is derived from an EMBL/GenBank/DDBJ whole genome shotgun (WGS) entry which is preliminary data.</text>
</comment>
<organism evidence="2 3">
    <name type="scientific">Sphingobium cupriresistens</name>
    <dbReference type="NCBI Taxonomy" id="1132417"/>
    <lineage>
        <taxon>Bacteria</taxon>
        <taxon>Pseudomonadati</taxon>
        <taxon>Pseudomonadota</taxon>
        <taxon>Alphaproteobacteria</taxon>
        <taxon>Sphingomonadales</taxon>
        <taxon>Sphingomonadaceae</taxon>
        <taxon>Sphingobium</taxon>
    </lineage>
</organism>
<dbReference type="OrthoDB" id="7592047at2"/>
<evidence type="ECO:0000313" key="3">
    <source>
        <dbReference type="Proteomes" id="UP000291572"/>
    </source>
</evidence>
<dbReference type="Pfam" id="PF04860">
    <property type="entry name" value="Phage_portal"/>
    <property type="match status" value="1"/>
</dbReference>
<reference evidence="2 3" key="1">
    <citation type="submission" date="2019-02" db="EMBL/GenBank/DDBJ databases">
        <authorList>
            <person name="Feng G."/>
        </authorList>
    </citation>
    <scope>NUCLEOTIDE SEQUENCE [LARGE SCALE GENOMIC DNA]</scope>
    <source>
        <strain evidence="2 3">CCTCC AB 2011146</strain>
    </source>
</reference>
<gene>
    <name evidence="2" type="ORF">EWH12_06020</name>
</gene>
<name>A0A8G2DYL7_9SPHN</name>
<dbReference type="Proteomes" id="UP000291572">
    <property type="component" value="Unassembled WGS sequence"/>
</dbReference>
<sequence>MGNYAGDFFAGGGVPPLALSGPLPQGPEAMKRAMGDIHRAIEAAKASRKPVFPMPPGHELKQVGFDPAKGQMTEARRFQIEEIARIYNLPPVFLQDLTHGTFSNTEQQDLHLVKHLIAQWAKAFEEELNLKLFGPRGGARYVEHNLDGLMRGDFAARMAGLAQGIQNAILTPDEARALENRPPRPKGDQLYIQGATVPLGSSVTTNGANGAAAPNGDTA</sequence>
<evidence type="ECO:0000313" key="2">
    <source>
        <dbReference type="EMBL" id="RYM12873.1"/>
    </source>
</evidence>
<dbReference type="InterPro" id="IPR006944">
    <property type="entry name" value="Phage/GTA_portal"/>
</dbReference>
<accession>A0A8G2DYL7</accession>
<dbReference type="EMBL" id="SEOO01000007">
    <property type="protein sequence ID" value="RYM12873.1"/>
    <property type="molecule type" value="Genomic_DNA"/>
</dbReference>
<dbReference type="AlphaFoldDB" id="A0A8G2DYL7"/>
<protein>
    <submittedName>
        <fullName evidence="2">Phage portal protein</fullName>
    </submittedName>
</protein>
<proteinExistence type="predicted"/>
<evidence type="ECO:0000256" key="1">
    <source>
        <dbReference type="SAM" id="MobiDB-lite"/>
    </source>
</evidence>
<feature type="compositionally biased region" description="Low complexity" evidence="1">
    <location>
        <begin position="204"/>
        <end position="219"/>
    </location>
</feature>